<proteinExistence type="predicted"/>
<name>X0ZPB1_9ZZZZ</name>
<accession>X0ZPB1</accession>
<sequence>MKYLYGQVGIRTNGYCDFCDYQHSSNYLWEIDNDDGNVILCPYHYQEYIDTKGTMIPTKYRCEDCWIKELGSYVWRQIEHAEIDQMICDSSEHCSCGA</sequence>
<dbReference type="EMBL" id="BART01001610">
    <property type="protein sequence ID" value="GAG71580.1"/>
    <property type="molecule type" value="Genomic_DNA"/>
</dbReference>
<organism evidence="1">
    <name type="scientific">marine sediment metagenome</name>
    <dbReference type="NCBI Taxonomy" id="412755"/>
    <lineage>
        <taxon>unclassified sequences</taxon>
        <taxon>metagenomes</taxon>
        <taxon>ecological metagenomes</taxon>
    </lineage>
</organism>
<feature type="non-terminal residue" evidence="1">
    <location>
        <position position="98"/>
    </location>
</feature>
<protein>
    <submittedName>
        <fullName evidence="1">Uncharacterized protein</fullName>
    </submittedName>
</protein>
<evidence type="ECO:0000313" key="1">
    <source>
        <dbReference type="EMBL" id="GAG71580.1"/>
    </source>
</evidence>
<dbReference type="AlphaFoldDB" id="X0ZPB1"/>
<gene>
    <name evidence="1" type="ORF">S01H4_05518</name>
</gene>
<reference evidence="1" key="1">
    <citation type="journal article" date="2014" name="Front. Microbiol.">
        <title>High frequency of phylogenetically diverse reductive dehalogenase-homologous genes in deep subseafloor sedimentary metagenomes.</title>
        <authorList>
            <person name="Kawai M."/>
            <person name="Futagami T."/>
            <person name="Toyoda A."/>
            <person name="Takaki Y."/>
            <person name="Nishi S."/>
            <person name="Hori S."/>
            <person name="Arai W."/>
            <person name="Tsubouchi T."/>
            <person name="Morono Y."/>
            <person name="Uchiyama I."/>
            <person name="Ito T."/>
            <person name="Fujiyama A."/>
            <person name="Inagaki F."/>
            <person name="Takami H."/>
        </authorList>
    </citation>
    <scope>NUCLEOTIDE SEQUENCE</scope>
    <source>
        <strain evidence="1">Expedition CK06-06</strain>
    </source>
</reference>
<comment type="caution">
    <text evidence="1">The sequence shown here is derived from an EMBL/GenBank/DDBJ whole genome shotgun (WGS) entry which is preliminary data.</text>
</comment>